<evidence type="ECO:0000313" key="1">
    <source>
        <dbReference type="EMBL" id="DAD25395.1"/>
    </source>
</evidence>
<proteinExistence type="predicted"/>
<name>A0A822Y2V7_NELNU</name>
<accession>A0A822Y2V7</accession>
<dbReference type="AlphaFoldDB" id="A0A822Y2V7"/>
<keyword evidence="2" id="KW-1185">Reference proteome</keyword>
<sequence>MQVYSQLTATEIKSSECNHEEKYLSSSFQQKTRLKITDNCKLKQWNPKSNCYFYKPFGTVLTYCTLPGVATNDPGIN</sequence>
<reference evidence="1 2" key="1">
    <citation type="journal article" date="2020" name="Mol. Biol. Evol.">
        <title>Distinct Expression and Methylation Patterns for Genes with Different Fates following a Single Whole-Genome Duplication in Flowering Plants.</title>
        <authorList>
            <person name="Shi T."/>
            <person name="Rahmani R.S."/>
            <person name="Gugger P.F."/>
            <person name="Wang M."/>
            <person name="Li H."/>
            <person name="Zhang Y."/>
            <person name="Li Z."/>
            <person name="Wang Q."/>
            <person name="Van de Peer Y."/>
            <person name="Marchal K."/>
            <person name="Chen J."/>
        </authorList>
    </citation>
    <scope>NUCLEOTIDE SEQUENCE [LARGE SCALE GENOMIC DNA]</scope>
    <source>
        <tissue evidence="1">Leaf</tissue>
    </source>
</reference>
<organism evidence="1 2">
    <name type="scientific">Nelumbo nucifera</name>
    <name type="common">Sacred lotus</name>
    <dbReference type="NCBI Taxonomy" id="4432"/>
    <lineage>
        <taxon>Eukaryota</taxon>
        <taxon>Viridiplantae</taxon>
        <taxon>Streptophyta</taxon>
        <taxon>Embryophyta</taxon>
        <taxon>Tracheophyta</taxon>
        <taxon>Spermatophyta</taxon>
        <taxon>Magnoliopsida</taxon>
        <taxon>Proteales</taxon>
        <taxon>Nelumbonaceae</taxon>
        <taxon>Nelumbo</taxon>
    </lineage>
</organism>
<comment type="caution">
    <text evidence="1">The sequence shown here is derived from an EMBL/GenBank/DDBJ whole genome shotgun (WGS) entry which is preliminary data.</text>
</comment>
<protein>
    <submittedName>
        <fullName evidence="1">Uncharacterized protein</fullName>
    </submittedName>
</protein>
<evidence type="ECO:0000313" key="2">
    <source>
        <dbReference type="Proteomes" id="UP000607653"/>
    </source>
</evidence>
<gene>
    <name evidence="1" type="ORF">HUJ06_026859</name>
</gene>
<dbReference type="Proteomes" id="UP000607653">
    <property type="component" value="Unassembled WGS sequence"/>
</dbReference>
<dbReference type="EMBL" id="DUZY01000001">
    <property type="protein sequence ID" value="DAD25395.1"/>
    <property type="molecule type" value="Genomic_DNA"/>
</dbReference>